<dbReference type="AlphaFoldDB" id="A0A0J7JZN4"/>
<reference evidence="3 4" key="1">
    <citation type="submission" date="2015-04" db="EMBL/GenBank/DDBJ databases">
        <title>Lasius niger genome sequencing.</title>
        <authorList>
            <person name="Konorov E.A."/>
            <person name="Nikitin M.A."/>
            <person name="Kirill M.V."/>
            <person name="Chang P."/>
        </authorList>
    </citation>
    <scope>NUCLEOTIDE SEQUENCE [LARGE SCALE GENOMIC DNA]</scope>
    <source>
        <tissue evidence="3">Whole</tissue>
    </source>
</reference>
<comment type="caution">
    <text evidence="3">The sequence shown here is derived from an EMBL/GenBank/DDBJ whole genome shotgun (WGS) entry which is preliminary data.</text>
</comment>
<feature type="coiled-coil region" evidence="1">
    <location>
        <begin position="89"/>
        <end position="123"/>
    </location>
</feature>
<proteinExistence type="predicted"/>
<feature type="compositionally biased region" description="Pro residues" evidence="2">
    <location>
        <begin position="34"/>
        <end position="45"/>
    </location>
</feature>
<sequence length="194" mass="21456">MSKDIAQEDTMMVDDDDESDAERVEATYGSRSPSYPPDDPVPPPTSAVTLPIGNRYSFRSEKRPTDKHLPELGSKKRRGNPTTRQMDILQSILEAVERQEANNAAAQAQQTALLEKLLEVENNNAARLERLMALNQDCQTRLGVAETRIKTLQEARRDEATQLAAVAGTSTQTHPTTPHIEQPREGEGTGLGFF</sequence>
<evidence type="ECO:0000313" key="3">
    <source>
        <dbReference type="EMBL" id="KMQ83628.1"/>
    </source>
</evidence>
<keyword evidence="1" id="KW-0175">Coiled coil</keyword>
<organism evidence="3 4">
    <name type="scientific">Lasius niger</name>
    <name type="common">Black garden ant</name>
    <dbReference type="NCBI Taxonomy" id="67767"/>
    <lineage>
        <taxon>Eukaryota</taxon>
        <taxon>Metazoa</taxon>
        <taxon>Ecdysozoa</taxon>
        <taxon>Arthropoda</taxon>
        <taxon>Hexapoda</taxon>
        <taxon>Insecta</taxon>
        <taxon>Pterygota</taxon>
        <taxon>Neoptera</taxon>
        <taxon>Endopterygota</taxon>
        <taxon>Hymenoptera</taxon>
        <taxon>Apocrita</taxon>
        <taxon>Aculeata</taxon>
        <taxon>Formicoidea</taxon>
        <taxon>Formicidae</taxon>
        <taxon>Formicinae</taxon>
        <taxon>Lasius</taxon>
        <taxon>Lasius</taxon>
    </lineage>
</organism>
<name>A0A0J7JZN4_LASNI</name>
<keyword evidence="4" id="KW-1185">Reference proteome</keyword>
<feature type="compositionally biased region" description="Basic and acidic residues" evidence="2">
    <location>
        <begin position="58"/>
        <end position="74"/>
    </location>
</feature>
<gene>
    <name evidence="3" type="ORF">RF55_19503</name>
</gene>
<feature type="compositionally biased region" description="Acidic residues" evidence="2">
    <location>
        <begin position="11"/>
        <end position="20"/>
    </location>
</feature>
<evidence type="ECO:0000313" key="4">
    <source>
        <dbReference type="Proteomes" id="UP000036403"/>
    </source>
</evidence>
<dbReference type="PaxDb" id="67767-A0A0J7JZN4"/>
<feature type="region of interest" description="Disordered" evidence="2">
    <location>
        <begin position="167"/>
        <end position="194"/>
    </location>
</feature>
<dbReference type="Proteomes" id="UP000036403">
    <property type="component" value="Unassembled WGS sequence"/>
</dbReference>
<evidence type="ECO:0000256" key="2">
    <source>
        <dbReference type="SAM" id="MobiDB-lite"/>
    </source>
</evidence>
<evidence type="ECO:0000256" key="1">
    <source>
        <dbReference type="SAM" id="Coils"/>
    </source>
</evidence>
<dbReference type="OrthoDB" id="7640165at2759"/>
<protein>
    <submittedName>
        <fullName evidence="3">Fk506-binding protein 15-like protein</fullName>
    </submittedName>
</protein>
<dbReference type="EMBL" id="LBMM01019061">
    <property type="protein sequence ID" value="KMQ83628.1"/>
    <property type="molecule type" value="Genomic_DNA"/>
</dbReference>
<feature type="region of interest" description="Disordered" evidence="2">
    <location>
        <begin position="1"/>
        <end position="84"/>
    </location>
</feature>
<accession>A0A0J7JZN4</accession>